<protein>
    <submittedName>
        <fullName evidence="2">Uncharacterized protein</fullName>
    </submittedName>
</protein>
<proteinExistence type="predicted"/>
<evidence type="ECO:0000256" key="1">
    <source>
        <dbReference type="SAM" id="MobiDB-lite"/>
    </source>
</evidence>
<evidence type="ECO:0000313" key="3">
    <source>
        <dbReference type="Proteomes" id="UP000314294"/>
    </source>
</evidence>
<feature type="region of interest" description="Disordered" evidence="1">
    <location>
        <begin position="70"/>
        <end position="98"/>
    </location>
</feature>
<name>A0A4Z2IQE4_9TELE</name>
<sequence length="98" mass="10640">MSKSKSMSQLTDRQLTDRLRLAVCAHEPNYKLTDSRPHCSGLYHNASGLVALPPNMTPADAQSQDVILVPSPSEESQHKTDMQSISAANSKLLKPVAP</sequence>
<gene>
    <name evidence="2" type="ORF">EYF80_009646</name>
</gene>
<evidence type="ECO:0000313" key="2">
    <source>
        <dbReference type="EMBL" id="TNN80135.1"/>
    </source>
</evidence>
<dbReference type="AlphaFoldDB" id="A0A4Z2IQE4"/>
<comment type="caution">
    <text evidence="2">The sequence shown here is derived from an EMBL/GenBank/DDBJ whole genome shotgun (WGS) entry which is preliminary data.</text>
</comment>
<dbReference type="EMBL" id="SRLO01000057">
    <property type="protein sequence ID" value="TNN80135.1"/>
    <property type="molecule type" value="Genomic_DNA"/>
</dbReference>
<reference evidence="2 3" key="1">
    <citation type="submission" date="2019-03" db="EMBL/GenBank/DDBJ databases">
        <title>First draft genome of Liparis tanakae, snailfish: a comprehensive survey of snailfish specific genes.</title>
        <authorList>
            <person name="Kim W."/>
            <person name="Song I."/>
            <person name="Jeong J.-H."/>
            <person name="Kim D."/>
            <person name="Kim S."/>
            <person name="Ryu S."/>
            <person name="Song J.Y."/>
            <person name="Lee S.K."/>
        </authorList>
    </citation>
    <scope>NUCLEOTIDE SEQUENCE [LARGE SCALE GENOMIC DNA]</scope>
    <source>
        <tissue evidence="2">Muscle</tissue>
    </source>
</reference>
<keyword evidence="3" id="KW-1185">Reference proteome</keyword>
<organism evidence="2 3">
    <name type="scientific">Liparis tanakae</name>
    <name type="common">Tanaka's snailfish</name>
    <dbReference type="NCBI Taxonomy" id="230148"/>
    <lineage>
        <taxon>Eukaryota</taxon>
        <taxon>Metazoa</taxon>
        <taxon>Chordata</taxon>
        <taxon>Craniata</taxon>
        <taxon>Vertebrata</taxon>
        <taxon>Euteleostomi</taxon>
        <taxon>Actinopterygii</taxon>
        <taxon>Neopterygii</taxon>
        <taxon>Teleostei</taxon>
        <taxon>Neoteleostei</taxon>
        <taxon>Acanthomorphata</taxon>
        <taxon>Eupercaria</taxon>
        <taxon>Perciformes</taxon>
        <taxon>Cottioidei</taxon>
        <taxon>Cottales</taxon>
        <taxon>Liparidae</taxon>
        <taxon>Liparis</taxon>
    </lineage>
</organism>
<accession>A0A4Z2IQE4</accession>
<dbReference type="Proteomes" id="UP000314294">
    <property type="component" value="Unassembled WGS sequence"/>
</dbReference>